<feature type="non-terminal residue" evidence="1">
    <location>
        <position position="1"/>
    </location>
</feature>
<comment type="caution">
    <text evidence="1">The sequence shown here is derived from an EMBL/GenBank/DDBJ whole genome shotgun (WGS) entry which is preliminary data.</text>
</comment>
<protein>
    <submittedName>
        <fullName evidence="1">Uncharacterized protein</fullName>
    </submittedName>
</protein>
<dbReference type="EMBL" id="BKCJ011884941">
    <property type="protein sequence ID" value="GFD60961.1"/>
    <property type="molecule type" value="Genomic_DNA"/>
</dbReference>
<gene>
    <name evidence="1" type="ORF">Tci_932930</name>
</gene>
<organism evidence="1">
    <name type="scientific">Tanacetum cinerariifolium</name>
    <name type="common">Dalmatian daisy</name>
    <name type="synonym">Chrysanthemum cinerariifolium</name>
    <dbReference type="NCBI Taxonomy" id="118510"/>
    <lineage>
        <taxon>Eukaryota</taxon>
        <taxon>Viridiplantae</taxon>
        <taxon>Streptophyta</taxon>
        <taxon>Embryophyta</taxon>
        <taxon>Tracheophyta</taxon>
        <taxon>Spermatophyta</taxon>
        <taxon>Magnoliopsida</taxon>
        <taxon>eudicotyledons</taxon>
        <taxon>Gunneridae</taxon>
        <taxon>Pentapetalae</taxon>
        <taxon>asterids</taxon>
        <taxon>campanulids</taxon>
        <taxon>Asterales</taxon>
        <taxon>Asteraceae</taxon>
        <taxon>Asteroideae</taxon>
        <taxon>Anthemideae</taxon>
        <taxon>Anthemidinae</taxon>
        <taxon>Tanacetum</taxon>
    </lineage>
</organism>
<accession>A0A699XVH5</accession>
<proteinExistence type="predicted"/>
<name>A0A699XVH5_TANCI</name>
<reference evidence="1" key="1">
    <citation type="journal article" date="2019" name="Sci. Rep.">
        <title>Draft genome of Tanacetum cinerariifolium, the natural source of mosquito coil.</title>
        <authorList>
            <person name="Yamashiro T."/>
            <person name="Shiraishi A."/>
            <person name="Satake H."/>
            <person name="Nakayama K."/>
        </authorList>
    </citation>
    <scope>NUCLEOTIDE SEQUENCE</scope>
</reference>
<sequence>RPGRDPDAQGSAVRHGIRLRHLLAGASRACGRAGGEQAAEPA</sequence>
<evidence type="ECO:0000313" key="1">
    <source>
        <dbReference type="EMBL" id="GFD60961.1"/>
    </source>
</evidence>
<dbReference type="AlphaFoldDB" id="A0A699XVH5"/>